<protein>
    <recommendedName>
        <fullName evidence="6">Farnesyl pyrophosphate synthase</fullName>
    </recommendedName>
</protein>
<evidence type="ECO:0000256" key="3">
    <source>
        <dbReference type="ARBA" id="ARBA00022723"/>
    </source>
</evidence>
<dbReference type="Proteomes" id="UP000092462">
    <property type="component" value="Unassembled WGS sequence"/>
</dbReference>
<sequence>MYVQRSTDAQKEIMKRNFGKDDTEAVATVKQLYKDLSLPDLYATYEEDSYNMIKTQIQRISQKIPDEIFLILLDKMYKRKALEYNMQGGKKLRGISLIQSYELLVPKDLRTENNIKLAGYLGWCVEMLHATFLILDDIMDRSITRRGKPCWYKLEDIQASAVNDAAMIYFGIYQIIKEHFSHMDYYTELVDLFHETAFTMILGQVLDMKSQKQDVLTFKMEQYKTIAIYKSSYGYLSIACALHLAGYTSPEIFQQAKEIFTEIGYLFQTQDDFMDCFGDSNKTGKIGTDIQETTIQFSHRFTKISL</sequence>
<accession>A0A1B0D6G5</accession>
<dbReference type="GO" id="GO:0042811">
    <property type="term" value="P:pheromone biosynthetic process"/>
    <property type="evidence" value="ECO:0007669"/>
    <property type="project" value="UniProtKB-ARBA"/>
</dbReference>
<dbReference type="GO" id="GO:0046872">
    <property type="term" value="F:metal ion binding"/>
    <property type="evidence" value="ECO:0007669"/>
    <property type="project" value="UniProtKB-KW"/>
</dbReference>
<evidence type="ECO:0000313" key="9">
    <source>
        <dbReference type="Proteomes" id="UP000092462"/>
    </source>
</evidence>
<evidence type="ECO:0000256" key="1">
    <source>
        <dbReference type="ARBA" id="ARBA00001946"/>
    </source>
</evidence>
<proteinExistence type="inferred from homology"/>
<dbReference type="VEuPathDB" id="VectorBase:PPAI003074"/>
<dbReference type="AlphaFoldDB" id="A0A1B0D6G5"/>
<evidence type="ECO:0000256" key="2">
    <source>
        <dbReference type="ARBA" id="ARBA00022679"/>
    </source>
</evidence>
<dbReference type="SMR" id="A0A1B0D6G5"/>
<dbReference type="EMBL" id="AJVK01026005">
    <property type="status" value="NOT_ANNOTATED_CDS"/>
    <property type="molecule type" value="Genomic_DNA"/>
</dbReference>
<dbReference type="GO" id="GO:0004161">
    <property type="term" value="F:dimethylallyltranstransferase activity"/>
    <property type="evidence" value="ECO:0007669"/>
    <property type="project" value="TreeGrafter"/>
</dbReference>
<evidence type="ECO:0000256" key="5">
    <source>
        <dbReference type="ARBA" id="ARBA00033740"/>
    </source>
</evidence>
<dbReference type="InterPro" id="IPR039702">
    <property type="entry name" value="FPS1-like"/>
</dbReference>
<name>A0A1B0D6G5_PHLPP</name>
<comment type="similarity">
    <text evidence="7">Belongs to the FPP/GGPP synthase family.</text>
</comment>
<dbReference type="PANTHER" id="PTHR11525">
    <property type="entry name" value="FARNESYL-PYROPHOSPHATE SYNTHETASE"/>
    <property type="match status" value="1"/>
</dbReference>
<dbReference type="Pfam" id="PF00348">
    <property type="entry name" value="polyprenyl_synt"/>
    <property type="match status" value="1"/>
</dbReference>
<comment type="cofactor">
    <cofactor evidence="1">
        <name>Mg(2+)</name>
        <dbReference type="ChEBI" id="CHEBI:18420"/>
    </cofactor>
</comment>
<dbReference type="SUPFAM" id="SSF48576">
    <property type="entry name" value="Terpenoid synthases"/>
    <property type="match status" value="2"/>
</dbReference>
<dbReference type="CDD" id="cd00685">
    <property type="entry name" value="Trans_IPPS_HT"/>
    <property type="match status" value="1"/>
</dbReference>
<dbReference type="InterPro" id="IPR008949">
    <property type="entry name" value="Isoprenoid_synthase_dom_sf"/>
</dbReference>
<dbReference type="InterPro" id="IPR033749">
    <property type="entry name" value="Polyprenyl_synt_CS"/>
</dbReference>
<dbReference type="SFLD" id="SFLDS00005">
    <property type="entry name" value="Isoprenoid_Synthase_Type_I"/>
    <property type="match status" value="1"/>
</dbReference>
<keyword evidence="3" id="KW-0479">Metal-binding</keyword>
<dbReference type="EnsemblMetazoa" id="PPAI003074-RA">
    <property type="protein sequence ID" value="PPAI003074-PA"/>
    <property type="gene ID" value="PPAI003074"/>
</dbReference>
<dbReference type="GO" id="GO:0004337">
    <property type="term" value="F:(2E,6E)-farnesyl diphosphate synthase activity"/>
    <property type="evidence" value="ECO:0007669"/>
    <property type="project" value="TreeGrafter"/>
</dbReference>
<dbReference type="VEuPathDB" id="VectorBase:PPAPM1_003536"/>
<evidence type="ECO:0000313" key="8">
    <source>
        <dbReference type="EnsemblMetazoa" id="PPAI003074-PA"/>
    </source>
</evidence>
<evidence type="ECO:0000256" key="4">
    <source>
        <dbReference type="ARBA" id="ARBA00022842"/>
    </source>
</evidence>
<keyword evidence="9" id="KW-1185">Reference proteome</keyword>
<reference evidence="8" key="1">
    <citation type="submission" date="2022-08" db="UniProtKB">
        <authorList>
            <consortium name="EnsemblMetazoa"/>
        </authorList>
    </citation>
    <scope>IDENTIFICATION</scope>
    <source>
        <strain evidence="8">Israel</strain>
    </source>
</reference>
<comment type="pathway">
    <text evidence="5">Pheromone biosynthesis.</text>
</comment>
<keyword evidence="4" id="KW-0460">Magnesium</keyword>
<dbReference type="VEuPathDB" id="VectorBase:PPAPM1_010388"/>
<dbReference type="PROSITE" id="PS00723">
    <property type="entry name" value="POLYPRENYL_SYNTHASE_1"/>
    <property type="match status" value="1"/>
</dbReference>
<dbReference type="PANTHER" id="PTHR11525:SF0">
    <property type="entry name" value="FARNESYL PYROPHOSPHATE SYNTHASE"/>
    <property type="match status" value="1"/>
</dbReference>
<evidence type="ECO:0000256" key="7">
    <source>
        <dbReference type="RuleBase" id="RU004466"/>
    </source>
</evidence>
<evidence type="ECO:0000256" key="6">
    <source>
        <dbReference type="ARBA" id="ARBA00034546"/>
    </source>
</evidence>
<dbReference type="InterPro" id="IPR000092">
    <property type="entry name" value="Polyprenyl_synt"/>
</dbReference>
<dbReference type="Gene3D" id="1.10.600.10">
    <property type="entry name" value="Farnesyl Diphosphate Synthase"/>
    <property type="match status" value="2"/>
</dbReference>
<dbReference type="GO" id="GO:0005737">
    <property type="term" value="C:cytoplasm"/>
    <property type="evidence" value="ECO:0007669"/>
    <property type="project" value="TreeGrafter"/>
</dbReference>
<dbReference type="GO" id="GO:0045337">
    <property type="term" value="P:farnesyl diphosphate biosynthetic process"/>
    <property type="evidence" value="ECO:0007669"/>
    <property type="project" value="TreeGrafter"/>
</dbReference>
<organism evidence="8 9">
    <name type="scientific">Phlebotomus papatasi</name>
    <name type="common">Sandfly</name>
    <dbReference type="NCBI Taxonomy" id="29031"/>
    <lineage>
        <taxon>Eukaryota</taxon>
        <taxon>Metazoa</taxon>
        <taxon>Ecdysozoa</taxon>
        <taxon>Arthropoda</taxon>
        <taxon>Hexapoda</taxon>
        <taxon>Insecta</taxon>
        <taxon>Pterygota</taxon>
        <taxon>Neoptera</taxon>
        <taxon>Endopterygota</taxon>
        <taxon>Diptera</taxon>
        <taxon>Nematocera</taxon>
        <taxon>Psychodoidea</taxon>
        <taxon>Psychodidae</taxon>
        <taxon>Phlebotomus</taxon>
        <taxon>Phlebotomus</taxon>
    </lineage>
</organism>
<keyword evidence="2 7" id="KW-0808">Transferase</keyword>